<evidence type="ECO:0000256" key="1">
    <source>
        <dbReference type="SAM" id="SignalP"/>
    </source>
</evidence>
<accession>A0A2T2YCI1</accession>
<evidence type="ECO:0000313" key="3">
    <source>
        <dbReference type="EMBL" id="PSR53230.1"/>
    </source>
</evidence>
<dbReference type="PROSITE" id="PS51257">
    <property type="entry name" value="PROKAR_LIPOPROTEIN"/>
    <property type="match status" value="1"/>
</dbReference>
<protein>
    <submittedName>
        <fullName evidence="3">Beta-glucosidase</fullName>
    </submittedName>
</protein>
<dbReference type="AlphaFoldDB" id="A0A2T2YCI1"/>
<feature type="chain" id="PRO_5015463374" evidence="1">
    <location>
        <begin position="21"/>
        <end position="536"/>
    </location>
</feature>
<dbReference type="InterPro" id="IPR019282">
    <property type="entry name" value="Glycoamylase-like_cons_dom"/>
</dbReference>
<dbReference type="EMBL" id="PYFT01000001">
    <property type="protein sequence ID" value="PSR53230.1"/>
    <property type="molecule type" value="Genomic_DNA"/>
</dbReference>
<sequence length="536" mass="60558">MIYSRLLYLLILITFISCKAEEENPTPPVITPDVIPITPDKEILDKVQQATLQYFWEYGHPVSGMARERSGSGDLVTSGGTGFGISAIIVGVNRSWITRSEAVERLTKMCDFLNSADRFHGAWSHWLDGSTGKVIAFSSKDNGGDLVETSFLINGLLTARAYFNNADAKETELRSKITQLWETVEWNWYASRGDNLLYWHWSPDYNWEMNMPIRGWNECLITYILALSSPTYAISPTVYQNTFHSPGFTNGLPSEGYTLNIGPGFGGPLFFAHYSFLSLDPRQMQDQYTFYWEQNVKHTLIDRAYCLYEAPKAYGYHTSLWGLTASDDPDGYKAHQPTDDNGTIAPTAAISSMPYTPYYSMQVLRHLYTTLGKQLYGKYGFYDAYNRSKGWVAKDYLAIDQGPIIIMIENYRSRLLWELFTKIPEVQNGLLIANIQQPKPETGFYLAIPEIRSGLYDLLKHPDQNKYPLDVAIQTAGSFTLNLEKEDGTVAENIWPQEPKAPGLYPVTFGENVPPGKYTLHLGSAAGEKKLAVYLH</sequence>
<dbReference type="Gene3D" id="1.50.10.140">
    <property type="match status" value="1"/>
</dbReference>
<dbReference type="Pfam" id="PF10091">
    <property type="entry name" value="Glycoamylase"/>
    <property type="match status" value="1"/>
</dbReference>
<proteinExistence type="predicted"/>
<feature type="signal peptide" evidence="1">
    <location>
        <begin position="1"/>
        <end position="20"/>
    </location>
</feature>
<gene>
    <name evidence="3" type="ORF">AHMF7605_06650</name>
</gene>
<organism evidence="3 4">
    <name type="scientific">Adhaeribacter arboris</name>
    <dbReference type="NCBI Taxonomy" id="2072846"/>
    <lineage>
        <taxon>Bacteria</taxon>
        <taxon>Pseudomonadati</taxon>
        <taxon>Bacteroidota</taxon>
        <taxon>Cytophagia</taxon>
        <taxon>Cytophagales</taxon>
        <taxon>Hymenobacteraceae</taxon>
        <taxon>Adhaeribacter</taxon>
    </lineage>
</organism>
<comment type="caution">
    <text evidence="3">The sequence shown here is derived from an EMBL/GenBank/DDBJ whole genome shotgun (WGS) entry which is preliminary data.</text>
</comment>
<name>A0A2T2YCI1_9BACT</name>
<keyword evidence="1" id="KW-0732">Signal</keyword>
<feature type="domain" description="Glycoamylase-like" evidence="2">
    <location>
        <begin position="212"/>
        <end position="424"/>
    </location>
</feature>
<reference evidence="3 4" key="1">
    <citation type="submission" date="2018-03" db="EMBL/GenBank/DDBJ databases">
        <title>Adhaeribacter sp. HMF7605 Genome sequencing and assembly.</title>
        <authorList>
            <person name="Kang H."/>
            <person name="Kang J."/>
            <person name="Cha I."/>
            <person name="Kim H."/>
            <person name="Joh K."/>
        </authorList>
    </citation>
    <scope>NUCLEOTIDE SEQUENCE [LARGE SCALE GENOMIC DNA]</scope>
    <source>
        <strain evidence="3 4">HMF7605</strain>
    </source>
</reference>
<keyword evidence="4" id="KW-1185">Reference proteome</keyword>
<evidence type="ECO:0000313" key="4">
    <source>
        <dbReference type="Proteomes" id="UP000240357"/>
    </source>
</evidence>
<dbReference type="RefSeq" id="WP_106927648.1">
    <property type="nucleotide sequence ID" value="NZ_PYFT01000001.1"/>
</dbReference>
<evidence type="ECO:0000259" key="2">
    <source>
        <dbReference type="Pfam" id="PF10091"/>
    </source>
</evidence>
<dbReference type="Proteomes" id="UP000240357">
    <property type="component" value="Unassembled WGS sequence"/>
</dbReference>
<dbReference type="OrthoDB" id="5937621at2"/>